<proteinExistence type="predicted"/>
<evidence type="ECO:0008006" key="4">
    <source>
        <dbReference type="Google" id="ProtNLM"/>
    </source>
</evidence>
<gene>
    <name evidence="2" type="primary">Vigan.06G045400</name>
    <name evidence="2" type="ORF">VIGAN_06045400</name>
</gene>
<sequence length="101" mass="11044">MEKIEIRSIGVIMAVMILSSFAAGQSTDSFWCNAWCKIKCAEEPFPEPNCVKNCESHCSSSDPVYGCITACQKSIAIKNGGAGHLGNNLMNTCMQECKKRF</sequence>
<dbReference type="Proteomes" id="UP000291084">
    <property type="component" value="Chromosome 6"/>
</dbReference>
<evidence type="ECO:0000313" key="3">
    <source>
        <dbReference type="Proteomes" id="UP000291084"/>
    </source>
</evidence>
<protein>
    <recommendedName>
        <fullName evidence="4">Knottin scorpion toxin-like domain-containing protein</fullName>
    </recommendedName>
</protein>
<reference evidence="2 3" key="1">
    <citation type="journal article" date="2015" name="Sci. Rep.">
        <title>The power of single molecule real-time sequencing technology in the de novo assembly of a eukaryotic genome.</title>
        <authorList>
            <person name="Sakai H."/>
            <person name="Naito K."/>
            <person name="Ogiso-Tanaka E."/>
            <person name="Takahashi Y."/>
            <person name="Iseki K."/>
            <person name="Muto C."/>
            <person name="Satou K."/>
            <person name="Teruya K."/>
            <person name="Shiroma A."/>
            <person name="Shimoji M."/>
            <person name="Hirano T."/>
            <person name="Itoh T."/>
            <person name="Kaga A."/>
            <person name="Tomooka N."/>
        </authorList>
    </citation>
    <scope>NUCLEOTIDE SEQUENCE [LARGE SCALE GENOMIC DNA]</scope>
    <source>
        <strain evidence="3">cv. Shumari</strain>
    </source>
</reference>
<evidence type="ECO:0000256" key="1">
    <source>
        <dbReference type="SAM" id="SignalP"/>
    </source>
</evidence>
<dbReference type="OrthoDB" id="1402733at2759"/>
<evidence type="ECO:0000313" key="2">
    <source>
        <dbReference type="EMBL" id="BAT89490.1"/>
    </source>
</evidence>
<keyword evidence="3" id="KW-1185">Reference proteome</keyword>
<accession>A0A0S3S9K6</accession>
<keyword evidence="1" id="KW-0732">Signal</keyword>
<feature type="signal peptide" evidence="1">
    <location>
        <begin position="1"/>
        <end position="24"/>
    </location>
</feature>
<dbReference type="EMBL" id="AP015039">
    <property type="protein sequence ID" value="BAT89490.1"/>
    <property type="molecule type" value="Genomic_DNA"/>
</dbReference>
<name>A0A0S3S9K6_PHAAN</name>
<organism evidence="2 3">
    <name type="scientific">Vigna angularis var. angularis</name>
    <dbReference type="NCBI Taxonomy" id="157739"/>
    <lineage>
        <taxon>Eukaryota</taxon>
        <taxon>Viridiplantae</taxon>
        <taxon>Streptophyta</taxon>
        <taxon>Embryophyta</taxon>
        <taxon>Tracheophyta</taxon>
        <taxon>Spermatophyta</taxon>
        <taxon>Magnoliopsida</taxon>
        <taxon>eudicotyledons</taxon>
        <taxon>Gunneridae</taxon>
        <taxon>Pentapetalae</taxon>
        <taxon>rosids</taxon>
        <taxon>fabids</taxon>
        <taxon>Fabales</taxon>
        <taxon>Fabaceae</taxon>
        <taxon>Papilionoideae</taxon>
        <taxon>50 kb inversion clade</taxon>
        <taxon>NPAAA clade</taxon>
        <taxon>indigoferoid/millettioid clade</taxon>
        <taxon>Phaseoleae</taxon>
        <taxon>Vigna</taxon>
    </lineage>
</organism>
<dbReference type="AlphaFoldDB" id="A0A0S3S9K6"/>
<feature type="chain" id="PRO_5006617868" description="Knottin scorpion toxin-like domain-containing protein" evidence="1">
    <location>
        <begin position="25"/>
        <end position="101"/>
    </location>
</feature>